<protein>
    <submittedName>
        <fullName evidence="1">Uncharacterized protein</fullName>
    </submittedName>
</protein>
<dbReference type="Proteomes" id="UP001607302">
    <property type="component" value="Unassembled WGS sequence"/>
</dbReference>
<organism evidence="1 2">
    <name type="scientific">Vespula squamosa</name>
    <name type="common">Southern yellow jacket</name>
    <name type="synonym">Wasp</name>
    <dbReference type="NCBI Taxonomy" id="30214"/>
    <lineage>
        <taxon>Eukaryota</taxon>
        <taxon>Metazoa</taxon>
        <taxon>Ecdysozoa</taxon>
        <taxon>Arthropoda</taxon>
        <taxon>Hexapoda</taxon>
        <taxon>Insecta</taxon>
        <taxon>Pterygota</taxon>
        <taxon>Neoptera</taxon>
        <taxon>Endopterygota</taxon>
        <taxon>Hymenoptera</taxon>
        <taxon>Apocrita</taxon>
        <taxon>Aculeata</taxon>
        <taxon>Vespoidea</taxon>
        <taxon>Vespidae</taxon>
        <taxon>Vespinae</taxon>
        <taxon>Vespula</taxon>
    </lineage>
</organism>
<gene>
    <name evidence="1" type="ORF">V1478_005335</name>
</gene>
<dbReference type="AlphaFoldDB" id="A0ABD2BDV2"/>
<reference evidence="1 2" key="1">
    <citation type="journal article" date="2024" name="Ann. Entomol. Soc. Am.">
        <title>Genomic analyses of the southern and eastern yellowjacket wasps (Hymenoptera: Vespidae) reveal evolutionary signatures of social life.</title>
        <authorList>
            <person name="Catto M.A."/>
            <person name="Caine P.B."/>
            <person name="Orr S.E."/>
            <person name="Hunt B.G."/>
            <person name="Goodisman M.A.D."/>
        </authorList>
    </citation>
    <scope>NUCLEOTIDE SEQUENCE [LARGE SCALE GENOMIC DNA]</scope>
    <source>
        <strain evidence="1">233</strain>
        <tissue evidence="1">Head and thorax</tissue>
    </source>
</reference>
<accession>A0ABD2BDV2</accession>
<sequence>MFVLLAFQDMKVFRACDKEYDPNRIHFRLRSLKPRRSASTIKQASRTASISKIGIAKFIVYYAVWRALVSEQYKIMFHQLYISELLVKVWSSIEIDRDRRLPKTPEEC</sequence>
<evidence type="ECO:0000313" key="2">
    <source>
        <dbReference type="Proteomes" id="UP001607302"/>
    </source>
</evidence>
<keyword evidence="2" id="KW-1185">Reference proteome</keyword>
<proteinExistence type="predicted"/>
<dbReference type="EMBL" id="JAUDFV010000110">
    <property type="protein sequence ID" value="KAL2730922.1"/>
    <property type="molecule type" value="Genomic_DNA"/>
</dbReference>
<comment type="caution">
    <text evidence="1">The sequence shown here is derived from an EMBL/GenBank/DDBJ whole genome shotgun (WGS) entry which is preliminary data.</text>
</comment>
<evidence type="ECO:0000313" key="1">
    <source>
        <dbReference type="EMBL" id="KAL2730922.1"/>
    </source>
</evidence>
<name>A0ABD2BDV2_VESSQ</name>